<feature type="transmembrane region" description="Helical" evidence="6">
    <location>
        <begin position="126"/>
        <end position="149"/>
    </location>
</feature>
<sequence>MKLAVLLLICLARARRVIESEENPTRILDKLKSIIETNMSARDDFEQLREQQQQQQFELELELKRNHSLSMHSHPKLYEYYTHMTAFLSLAIFIATLLTILNICIYLTTLTRLRRHLNKPLRTPSIILISLYPIISLAALLTILLPYAWFMCHTLMHAMFMIGGPAFRTLLFRYVDSEQNFIKLTSSEPVALNTPPCCCCCGGCLPLVVPTKAKLCISRYMVWQMPFWQGSIMLVMNILYYRDRELYSQVMLFFIPFIVVSIVLGVWSLQITVRMISKLHGDYQLRKKMFCLQLVVLLCKLQYLILYEQLNNFKLGGEYPINHTIHKQTIINILILVEMVLVSMMTQSAYRTPIQVQIDELNVHSS</sequence>
<feature type="signal peptide" evidence="7">
    <location>
        <begin position="1"/>
        <end position="20"/>
    </location>
</feature>
<keyword evidence="2 6" id="KW-0812">Transmembrane</keyword>
<name>A0A0M5J4A3_DROBS</name>
<keyword evidence="3 6" id="KW-1133">Transmembrane helix</keyword>
<dbReference type="InterPro" id="IPR005178">
    <property type="entry name" value="Ostalpha/TMEM184C"/>
</dbReference>
<evidence type="ECO:0000256" key="6">
    <source>
        <dbReference type="SAM" id="Phobius"/>
    </source>
</evidence>
<evidence type="ECO:0000256" key="5">
    <source>
        <dbReference type="SAM" id="Coils"/>
    </source>
</evidence>
<dbReference type="SMART" id="SM01417">
    <property type="entry name" value="Solute_trans_a"/>
    <property type="match status" value="1"/>
</dbReference>
<dbReference type="Pfam" id="PF03619">
    <property type="entry name" value="Solute_trans_a"/>
    <property type="match status" value="1"/>
</dbReference>
<dbReference type="EMBL" id="CP012525">
    <property type="protein sequence ID" value="ALC45156.1"/>
    <property type="molecule type" value="Genomic_DNA"/>
</dbReference>
<feature type="transmembrane region" description="Helical" evidence="6">
    <location>
        <begin position="246"/>
        <end position="269"/>
    </location>
</feature>
<keyword evidence="4 6" id="KW-0472">Membrane</keyword>
<feature type="chain" id="PRO_5005803881" evidence="7">
    <location>
        <begin position="21"/>
        <end position="366"/>
    </location>
</feature>
<keyword evidence="5" id="KW-0175">Coiled coil</keyword>
<dbReference type="AlphaFoldDB" id="A0A0M5J4A3"/>
<dbReference type="STRING" id="30019.A0A0M5J4A3"/>
<dbReference type="Proteomes" id="UP000494163">
    <property type="component" value="Chromosome 3L"/>
</dbReference>
<evidence type="ECO:0000256" key="2">
    <source>
        <dbReference type="ARBA" id="ARBA00022692"/>
    </source>
</evidence>
<reference evidence="8 9" key="1">
    <citation type="submission" date="2015-08" db="EMBL/GenBank/DDBJ databases">
        <title>Ancestral chromatin configuration constrains chromatin evolution on differentiating sex chromosomes in Drosophila.</title>
        <authorList>
            <person name="Zhou Q."/>
            <person name="Bachtrog D."/>
        </authorList>
    </citation>
    <scope>NUCLEOTIDE SEQUENCE [LARGE SCALE GENOMIC DNA]</scope>
    <source>
        <tissue evidence="8">Whole larvae</tissue>
    </source>
</reference>
<dbReference type="GO" id="GO:0016020">
    <property type="term" value="C:membrane"/>
    <property type="evidence" value="ECO:0007669"/>
    <property type="project" value="UniProtKB-SubCell"/>
</dbReference>
<keyword evidence="9" id="KW-1185">Reference proteome</keyword>
<evidence type="ECO:0000256" key="3">
    <source>
        <dbReference type="ARBA" id="ARBA00022989"/>
    </source>
</evidence>
<protein>
    <submittedName>
        <fullName evidence="8">CG6836</fullName>
    </submittedName>
</protein>
<accession>A0A0M5J4A3</accession>
<dbReference type="OMA" id="CLPMVIP"/>
<feature type="coiled-coil region" evidence="5">
    <location>
        <begin position="31"/>
        <end position="62"/>
    </location>
</feature>
<feature type="transmembrane region" description="Helical" evidence="6">
    <location>
        <begin position="80"/>
        <end position="105"/>
    </location>
</feature>
<feature type="transmembrane region" description="Helical" evidence="6">
    <location>
        <begin position="290"/>
        <end position="310"/>
    </location>
</feature>
<keyword evidence="7" id="KW-0732">Signal</keyword>
<gene>
    <name evidence="8" type="ORF">Dbus_chr3Lg2322</name>
</gene>
<organism evidence="8 9">
    <name type="scientific">Drosophila busckii</name>
    <name type="common">Fruit fly</name>
    <dbReference type="NCBI Taxonomy" id="30019"/>
    <lineage>
        <taxon>Eukaryota</taxon>
        <taxon>Metazoa</taxon>
        <taxon>Ecdysozoa</taxon>
        <taxon>Arthropoda</taxon>
        <taxon>Hexapoda</taxon>
        <taxon>Insecta</taxon>
        <taxon>Pterygota</taxon>
        <taxon>Neoptera</taxon>
        <taxon>Endopterygota</taxon>
        <taxon>Diptera</taxon>
        <taxon>Brachycera</taxon>
        <taxon>Muscomorpha</taxon>
        <taxon>Ephydroidea</taxon>
        <taxon>Drosophilidae</taxon>
        <taxon>Drosophila</taxon>
    </lineage>
</organism>
<feature type="transmembrane region" description="Helical" evidence="6">
    <location>
        <begin position="220"/>
        <end position="240"/>
    </location>
</feature>
<dbReference type="PANTHER" id="PTHR23423">
    <property type="entry name" value="ORGANIC SOLUTE TRANSPORTER-RELATED"/>
    <property type="match status" value="1"/>
</dbReference>
<evidence type="ECO:0000256" key="1">
    <source>
        <dbReference type="ARBA" id="ARBA00004141"/>
    </source>
</evidence>
<dbReference type="OrthoDB" id="5832279at2759"/>
<evidence type="ECO:0000313" key="9">
    <source>
        <dbReference type="Proteomes" id="UP000494163"/>
    </source>
</evidence>
<evidence type="ECO:0000256" key="7">
    <source>
        <dbReference type="SAM" id="SignalP"/>
    </source>
</evidence>
<evidence type="ECO:0000313" key="8">
    <source>
        <dbReference type="EMBL" id="ALC45156.1"/>
    </source>
</evidence>
<feature type="transmembrane region" description="Helical" evidence="6">
    <location>
        <begin position="155"/>
        <end position="175"/>
    </location>
</feature>
<comment type="subcellular location">
    <subcellularLocation>
        <location evidence="1">Membrane</location>
        <topology evidence="1">Multi-pass membrane protein</topology>
    </subcellularLocation>
</comment>
<evidence type="ECO:0000256" key="4">
    <source>
        <dbReference type="ARBA" id="ARBA00023136"/>
    </source>
</evidence>
<proteinExistence type="predicted"/>